<dbReference type="EMBL" id="JADJMH010000034">
    <property type="protein sequence ID" value="MBK7677140.1"/>
    <property type="molecule type" value="Genomic_DNA"/>
</dbReference>
<feature type="signal peptide" evidence="1">
    <location>
        <begin position="1"/>
        <end position="28"/>
    </location>
</feature>
<protein>
    <submittedName>
        <fullName evidence="2">Poly(3-hydroxybutyrate) depolymerase</fullName>
    </submittedName>
</protein>
<evidence type="ECO:0000256" key="1">
    <source>
        <dbReference type="SAM" id="SignalP"/>
    </source>
</evidence>
<organism evidence="2 3">
    <name type="scientific">Candidatus Accumulibacter proximus</name>
    <dbReference type="NCBI Taxonomy" id="2954385"/>
    <lineage>
        <taxon>Bacteria</taxon>
        <taxon>Pseudomonadati</taxon>
        <taxon>Pseudomonadota</taxon>
        <taxon>Betaproteobacteria</taxon>
        <taxon>Candidatus Accumulibacter</taxon>
    </lineage>
</organism>
<feature type="chain" id="PRO_5037910336" evidence="1">
    <location>
        <begin position="29"/>
        <end position="355"/>
    </location>
</feature>
<dbReference type="Proteomes" id="UP000697998">
    <property type="component" value="Unassembled WGS sequence"/>
</dbReference>
<evidence type="ECO:0000313" key="3">
    <source>
        <dbReference type="Proteomes" id="UP000697998"/>
    </source>
</evidence>
<name>A0A935Q163_9PROT</name>
<comment type="caution">
    <text evidence="2">The sequence shown here is derived from an EMBL/GenBank/DDBJ whole genome shotgun (WGS) entry which is preliminary data.</text>
</comment>
<evidence type="ECO:0000313" key="2">
    <source>
        <dbReference type="EMBL" id="MBK7677140.1"/>
    </source>
</evidence>
<dbReference type="SUPFAM" id="SSF53474">
    <property type="entry name" value="alpha/beta-Hydrolases"/>
    <property type="match status" value="1"/>
</dbReference>
<dbReference type="PANTHER" id="PTHR42972">
    <property type="entry name" value="TOL-PAL SYSTEM PROTEIN TOLB"/>
    <property type="match status" value="1"/>
</dbReference>
<reference evidence="2 3" key="1">
    <citation type="submission" date="2020-10" db="EMBL/GenBank/DDBJ databases">
        <title>Connecting structure to function with the recovery of over 1000 high-quality activated sludge metagenome-assembled genomes encoding full-length rRNA genes using long-read sequencing.</title>
        <authorList>
            <person name="Singleton C.M."/>
            <person name="Petriglieri F."/>
            <person name="Kristensen J.M."/>
            <person name="Kirkegaard R.H."/>
            <person name="Michaelsen T.Y."/>
            <person name="Andersen M.H."/>
            <person name="Karst S.M."/>
            <person name="Dueholm M.S."/>
            <person name="Nielsen P.H."/>
            <person name="Albertsen M."/>
        </authorList>
    </citation>
    <scope>NUCLEOTIDE SEQUENCE [LARGE SCALE GENOMIC DNA]</scope>
    <source>
        <strain evidence="2">EsbW_18-Q3-R4-48_BATAC.285</strain>
    </source>
</reference>
<sequence length="355" mass="38323">MTPIADAPRRLAALLLLSLCLGSNPGSAAPALPALGADLSELTVSGVSSGAYMAVQFEVAHSKLVRGAGILAGGPYYCAEGSTWRALSRCMSPSSWAPLPTVAALRTSAEAISRAGRIDPVEHLRDDRVWLLSGGKDESVDTAVVERLAAFYAEWLAPAAIRFLQVPEAAHAMISVADPEANACSSARAPFINRCGDLDPAGEMLAHMLGPLQPPTPPTRGELLVFDQRPFIDGKPIDAGLAEEAYVYVPQPCRSAHCRVHVAFHGCRQSAAQIGRRFVEGAGYNAWADNNRIVVLYPQTIPRHGLAFGSWKWVNNPFACWDWWGYSGSDYHTRDGLQIMAVRRMIDRLAAPRQP</sequence>
<gene>
    <name evidence="2" type="ORF">IPJ27_21660</name>
</gene>
<keyword evidence="1" id="KW-0732">Signal</keyword>
<proteinExistence type="predicted"/>
<accession>A0A935Q163</accession>
<dbReference type="Gene3D" id="3.40.50.1820">
    <property type="entry name" value="alpha/beta hydrolase"/>
    <property type="match status" value="2"/>
</dbReference>
<dbReference type="InterPro" id="IPR029058">
    <property type="entry name" value="AB_hydrolase_fold"/>
</dbReference>
<dbReference type="AlphaFoldDB" id="A0A935Q163"/>
<dbReference type="PANTHER" id="PTHR42972:SF8">
    <property type="entry name" value="POLYHYDROXYBUTYRATE DEPOLYMERASE"/>
    <property type="match status" value="1"/>
</dbReference>